<dbReference type="InterPro" id="IPR052761">
    <property type="entry name" value="Fungal_Detox/Toxin_TFs"/>
</dbReference>
<reference evidence="2 3" key="1">
    <citation type="journal article" date="2009" name="PLoS Genet.">
        <title>The genome of Nectria haematococca: contribution of supernumerary chromosomes to gene expansion.</title>
        <authorList>
            <person name="Coleman J.J."/>
            <person name="Rounsley S.D."/>
            <person name="Rodriguez-Carres M."/>
            <person name="Kuo A."/>
            <person name="Wasmann C.C."/>
            <person name="Grimwood J."/>
            <person name="Schmutz J."/>
            <person name="Taga M."/>
            <person name="White G.J."/>
            <person name="Zhou S."/>
            <person name="Schwartz D.C."/>
            <person name="Freitag M."/>
            <person name="Ma L.J."/>
            <person name="Danchin E.G."/>
            <person name="Henrissat B."/>
            <person name="Coutinho P.M."/>
            <person name="Nelson D.R."/>
            <person name="Straney D."/>
            <person name="Napoli C.A."/>
            <person name="Barker B.M."/>
            <person name="Gribskov M."/>
            <person name="Rep M."/>
            <person name="Kroken S."/>
            <person name="Molnar I."/>
            <person name="Rensing C."/>
            <person name="Kennell J.C."/>
            <person name="Zamora J."/>
            <person name="Farman M.L."/>
            <person name="Selker E.U."/>
            <person name="Salamov A."/>
            <person name="Shapiro H."/>
            <person name="Pangilinan J."/>
            <person name="Lindquist E."/>
            <person name="Lamers C."/>
            <person name="Grigoriev I.V."/>
            <person name="Geiser D.M."/>
            <person name="Covert S.F."/>
            <person name="Temporini E."/>
            <person name="Vanetten H.D."/>
        </authorList>
    </citation>
    <scope>NUCLEOTIDE SEQUENCE [LARGE SCALE GENOMIC DNA]</scope>
    <source>
        <strain evidence="3">ATCC MYA-4622 / CBS 123669 / FGSC 9596 / NRRL 45880 / 77-13-4</strain>
    </source>
</reference>
<dbReference type="HOGENOM" id="CLU_330397_0_0_1"/>
<organism evidence="2 3">
    <name type="scientific">Fusarium vanettenii (strain ATCC MYA-4622 / CBS 123669 / FGSC 9596 / NRRL 45880 / 77-13-4)</name>
    <name type="common">Fusarium solani subsp. pisi</name>
    <dbReference type="NCBI Taxonomy" id="660122"/>
    <lineage>
        <taxon>Eukaryota</taxon>
        <taxon>Fungi</taxon>
        <taxon>Dikarya</taxon>
        <taxon>Ascomycota</taxon>
        <taxon>Pezizomycotina</taxon>
        <taxon>Sordariomycetes</taxon>
        <taxon>Hypocreomycetidae</taxon>
        <taxon>Hypocreales</taxon>
        <taxon>Nectriaceae</taxon>
        <taxon>Fusarium</taxon>
        <taxon>Fusarium solani species complex</taxon>
        <taxon>Fusarium vanettenii</taxon>
    </lineage>
</organism>
<sequence length="868" mass="97193">MSIETLPQRWVAAWSADDAAAFSHLFAPNAIYIDYGSQLHRTRMDNHHKSWRKANPNFTAVLDPSTPIWWAKGDIVDGKVRTSCAFRVIMNGTFRGSLPLKPATGTDWHMVAMVSMEIEDGLIVRLGEFYRDSFEKGVPEDEFLGDVNKRDRAMLDRKCVWSKKIWLGRFISGTSQPISSPTSSTTHQSSGSYISSAASTADESWTLRNVNSSAHQQLRDEATSLAYPSYSFLQAPTIRSIFDQNREILIAQGCFTLPQRPILDEFIRHYFLHVHPMLPMVNEAEFWAVYDGKRPHNDTAGKVPMIILYDFNCEPSPVAIAQAAILLSRSHLTPLDHTESARVGSRWLNIAIFQAREAQTDQYQSIPAVGCQRSAGQVSSRNCLKRLWWSCIIRDRVMPLTSRRRINIDYSDFDFGCSPMLGHSDVAEEIHLSRVYTPTTNSFLSDILVELVKLYVVLTDILAMVSALQHSSRPFFSRVDAVIDNIRECKSALQQWQTTAQCPKTKLDSQEAQDAAPSAASRDSLTLFTRVEEALRRVTECLEELVRLRLAQWLPLSVIGCTAFPLALQALDTKLRQDSWTSLIPNCSTMPPGCGSQPQIDVLVQVIKACRPRHTAVEWVIEAVKCNVTTAYECFRARQIRSGDSQTLTRWTQILRLKPRQYLCLVTAMDLASAEENYRAKGTPTSLDDIFPNPVFIAESGDGKHDAILGAQHVPDVDSMGILGGLVCLNLNSDAAGRHTQKSAQTPMLRDIRDGTRMECTLKDPGSEMDLHCTRAQQRISGVLRRGREGIYVGYCMGDDKASASGPDRSLTRNVSLFLGRSGSEEGHATELQYCTPGRDALSNNLTRHGITWVIQRDSNRPQLQIYT</sequence>
<proteinExistence type="predicted"/>
<dbReference type="OrthoDB" id="5041285at2759"/>
<name>C7ZKD0_FUSV7</name>
<dbReference type="VEuPathDB" id="FungiDB:NECHADRAFT_88769"/>
<dbReference type="EMBL" id="GG698938">
    <property type="protein sequence ID" value="EEU35536.1"/>
    <property type="molecule type" value="Genomic_DNA"/>
</dbReference>
<dbReference type="AlphaFoldDB" id="C7ZKD0"/>
<dbReference type="InParanoid" id="C7ZKD0"/>
<dbReference type="RefSeq" id="XP_003041249.1">
    <property type="nucleotide sequence ID" value="XM_003041203.1"/>
</dbReference>
<dbReference type="InterPro" id="IPR037401">
    <property type="entry name" value="SnoaL-like"/>
</dbReference>
<evidence type="ECO:0000259" key="1">
    <source>
        <dbReference type="Pfam" id="PF12680"/>
    </source>
</evidence>
<dbReference type="GeneID" id="9675853"/>
<gene>
    <name evidence="2" type="ORF">NECHADRAFT_88769</name>
</gene>
<dbReference type="SUPFAM" id="SSF54427">
    <property type="entry name" value="NTF2-like"/>
    <property type="match status" value="1"/>
</dbReference>
<evidence type="ECO:0000313" key="2">
    <source>
        <dbReference type="EMBL" id="EEU35536.1"/>
    </source>
</evidence>
<dbReference type="PANTHER" id="PTHR47425">
    <property type="entry name" value="FARB-RELATED"/>
    <property type="match status" value="1"/>
</dbReference>
<dbReference type="PANTHER" id="PTHR47425:SF2">
    <property type="entry name" value="FARB-RELATED"/>
    <property type="match status" value="1"/>
</dbReference>
<dbReference type="Gene3D" id="3.10.450.50">
    <property type="match status" value="1"/>
</dbReference>
<dbReference type="KEGG" id="nhe:NECHADRAFT_88769"/>
<evidence type="ECO:0000313" key="3">
    <source>
        <dbReference type="Proteomes" id="UP000005206"/>
    </source>
</evidence>
<feature type="domain" description="SnoaL-like" evidence="1">
    <location>
        <begin position="8"/>
        <end position="125"/>
    </location>
</feature>
<dbReference type="CDD" id="cd12148">
    <property type="entry name" value="fungal_TF_MHR"/>
    <property type="match status" value="1"/>
</dbReference>
<dbReference type="eggNOG" id="ENOG502SI3E">
    <property type="taxonomic scope" value="Eukaryota"/>
</dbReference>
<dbReference type="Pfam" id="PF12680">
    <property type="entry name" value="SnoaL_2"/>
    <property type="match status" value="1"/>
</dbReference>
<protein>
    <recommendedName>
        <fullName evidence="1">SnoaL-like domain-containing protein</fullName>
    </recommendedName>
</protein>
<dbReference type="InterPro" id="IPR032710">
    <property type="entry name" value="NTF2-like_dom_sf"/>
</dbReference>
<keyword evidence="3" id="KW-1185">Reference proteome</keyword>
<dbReference type="Proteomes" id="UP000005206">
    <property type="component" value="Chromosome 16"/>
</dbReference>
<accession>C7ZKD0</accession>